<evidence type="ECO:0000259" key="2">
    <source>
        <dbReference type="PROSITE" id="PS50883"/>
    </source>
</evidence>
<reference evidence="6" key="2">
    <citation type="journal article" date="2011" name="J. Biotechnol.">
        <title>Genome sequence of B. amyloliquefaciens type strain DSM7(T) reveals differences to plant-associated B. amyloliquefaciens FZB42.</title>
        <authorList>
            <person name="Ruckert C."/>
            <person name="Blom J."/>
            <person name="Chen X."/>
            <person name="Reva O."/>
            <person name="Borriss R."/>
        </authorList>
    </citation>
    <scope>NUCLEOTIDE SEQUENCE [LARGE SCALE GENOMIC DNA]</scope>
    <source>
        <strain evidence="6">DSM 7</strain>
    </source>
</reference>
<feature type="domain" description="GGDEF" evidence="3">
    <location>
        <begin position="402"/>
        <end position="536"/>
    </location>
</feature>
<feature type="transmembrane region" description="Helical" evidence="1">
    <location>
        <begin position="214"/>
        <end position="235"/>
    </location>
</feature>
<organism evidence="5 6">
    <name type="scientific">Bacillus amyloliquefaciens (strain ATCC 23350 / DSM 7 / BCRC 11601 / CCUG 28519 / NBRC 15535 / NRRL B-14393 / F)</name>
    <dbReference type="NCBI Taxonomy" id="692420"/>
    <lineage>
        <taxon>Bacteria</taxon>
        <taxon>Bacillati</taxon>
        <taxon>Bacillota</taxon>
        <taxon>Bacilli</taxon>
        <taxon>Bacillales</taxon>
        <taxon>Bacillaceae</taxon>
        <taxon>Bacillus</taxon>
        <taxon>Bacillus amyloliquefaciens group</taxon>
    </lineage>
</organism>
<dbReference type="GO" id="GO:0016020">
    <property type="term" value="C:membrane"/>
    <property type="evidence" value="ECO:0007669"/>
    <property type="project" value="UniProtKB-UniRule"/>
</dbReference>
<dbReference type="InterPro" id="IPR052155">
    <property type="entry name" value="Biofilm_reg_signaling"/>
</dbReference>
<name>A0A9P1NHF9_BACAS</name>
<dbReference type="InterPro" id="IPR029787">
    <property type="entry name" value="Nucleotide_cyclase"/>
</dbReference>
<dbReference type="InterPro" id="IPR000160">
    <property type="entry name" value="GGDEF_dom"/>
</dbReference>
<dbReference type="InterPro" id="IPR035919">
    <property type="entry name" value="EAL_sf"/>
</dbReference>
<evidence type="ECO:0000313" key="5">
    <source>
        <dbReference type="EMBL" id="CBI42549.1"/>
    </source>
</evidence>
<keyword evidence="1" id="KW-0812">Transmembrane</keyword>
<dbReference type="Pfam" id="PF00990">
    <property type="entry name" value="GGDEF"/>
    <property type="match status" value="1"/>
</dbReference>
<gene>
    <name evidence="5" type="primary">ykoW</name>
    <name evidence="5" type="ordered locus">BAMF_1423</name>
</gene>
<dbReference type="PROSITE" id="PS50887">
    <property type="entry name" value="GGDEF"/>
    <property type="match status" value="1"/>
</dbReference>
<dbReference type="SMART" id="SM00052">
    <property type="entry name" value="EAL"/>
    <property type="match status" value="1"/>
</dbReference>
<dbReference type="InterPro" id="IPR035965">
    <property type="entry name" value="PAS-like_dom_sf"/>
</dbReference>
<dbReference type="SUPFAM" id="SSF55073">
    <property type="entry name" value="Nucleotide cyclase"/>
    <property type="match status" value="1"/>
</dbReference>
<dbReference type="Gene3D" id="3.30.70.270">
    <property type="match status" value="1"/>
</dbReference>
<dbReference type="InterPro" id="IPR043128">
    <property type="entry name" value="Rev_trsase/Diguanyl_cyclase"/>
</dbReference>
<dbReference type="PANTHER" id="PTHR44757">
    <property type="entry name" value="DIGUANYLATE CYCLASE DGCP"/>
    <property type="match status" value="1"/>
</dbReference>
<dbReference type="PROSITE" id="PS50924">
    <property type="entry name" value="MHYT"/>
    <property type="match status" value="1"/>
</dbReference>
<evidence type="ECO:0000313" key="6">
    <source>
        <dbReference type="Proteomes" id="UP000006562"/>
    </source>
</evidence>
<dbReference type="EMBL" id="FN597644">
    <property type="protein sequence ID" value="CBI42549.1"/>
    <property type="molecule type" value="Genomic_DNA"/>
</dbReference>
<dbReference type="Pfam" id="PF00563">
    <property type="entry name" value="EAL"/>
    <property type="match status" value="1"/>
</dbReference>
<feature type="transmembrane region" description="Helical" evidence="1">
    <location>
        <begin position="44"/>
        <end position="71"/>
    </location>
</feature>
<evidence type="ECO:0000259" key="4">
    <source>
        <dbReference type="PROSITE" id="PS50924"/>
    </source>
</evidence>
<dbReference type="PANTHER" id="PTHR44757:SF2">
    <property type="entry name" value="BIOFILM ARCHITECTURE MAINTENANCE PROTEIN MBAA"/>
    <property type="match status" value="1"/>
</dbReference>
<feature type="transmembrane region" description="Helical" evidence="1">
    <location>
        <begin position="137"/>
        <end position="165"/>
    </location>
</feature>
<keyword evidence="1" id="KW-1133">Transmembrane helix</keyword>
<dbReference type="Pfam" id="PF03707">
    <property type="entry name" value="MHYT"/>
    <property type="match status" value="2"/>
</dbReference>
<sequence>MELHVYYNLPLVGLSILIACLAAFTSLEISRKVTLKTGIRSKLWLIAGSVIMGFGIWSTHFVGMLAVYVNMHMNYEAVPMVSSLGAAISGSFAALYIVSRRILTLNRLITGSVFMGAGISLMHYMGMSAISRVMIMYNPFLFCFSILIAIAASFVSLKVFFGLAVKKPTEHLTFQKIISSVFMGAAVSGMHYTGMMAASFYADTRRPSSDMEIHSFHLSVFITLIIFCFQMLLFFSSHFDRQFFRHDERMKDHEQRFQSLIKHNIDPIFILSPSGKILYSNEAGAEMIHSFGLDSQNWRRHISSPLKTYFKQVKKEQQALHFDADLKTDIGLFYINVTFIPVLVDNGLDSVYVICKDMTKQRQAEKEIHRMAHYDSLTDLPNRRHAVQRLTEVLEKKHSHGHLTVVFFLDLNRFKVINDALGHNVGDRLLQSAAERLSSIIPDNGFIARLGGDEFIIILTDARSEDDDIDDLAKQIIMQFEKPFIVQEHELITSVSIGIAVSPKDGSDGMELMKKADMAMYASKDRNKSKYKYYSAQIGEKEAKKLRIEMELREAIEKKRFVLHYQPQYSSADQLITGVEALLRVAGADGKLQNPGDFIQAAEETGLIIDLGKWIITEACRQAKEWHEKGYHLPVAINISAKQFQSEELVPFIQKTLTHYKLPPALLEAEVTESMTMEDREHSKKVLTALTELGISVSIDDFGTGHSSLSYLKDFPIHRLKIDKSFIDDLQLHPKSAQITGAIIAMGHQLSLLVVAEGVETAMQKKLLDEKGYDFLQGFYFSRPLPPEEIEELLHEAPRHP</sequence>
<dbReference type="Gene3D" id="3.20.20.450">
    <property type="entry name" value="EAL domain"/>
    <property type="match status" value="1"/>
</dbReference>
<dbReference type="PROSITE" id="PS50883">
    <property type="entry name" value="EAL"/>
    <property type="match status" value="1"/>
</dbReference>
<proteinExistence type="predicted"/>
<dbReference type="AlphaFoldDB" id="A0A9P1NHF9"/>
<feature type="transmembrane region" description="Helical" evidence="1">
    <location>
        <begin position="77"/>
        <end position="98"/>
    </location>
</feature>
<protein>
    <submittedName>
        <fullName evidence="5">Sensor protein</fullName>
    </submittedName>
</protein>
<dbReference type="SUPFAM" id="SSF141868">
    <property type="entry name" value="EAL domain-like"/>
    <property type="match status" value="1"/>
</dbReference>
<dbReference type="KEGG" id="bao:BAMF_1423"/>
<feature type="transmembrane region" description="Helical" evidence="1">
    <location>
        <begin position="6"/>
        <end position="24"/>
    </location>
</feature>
<keyword evidence="6" id="KW-1185">Reference proteome</keyword>
<keyword evidence="1" id="KW-0472">Membrane</keyword>
<evidence type="ECO:0000259" key="3">
    <source>
        <dbReference type="PROSITE" id="PS50887"/>
    </source>
</evidence>
<dbReference type="RefSeq" id="WP_013352015.1">
    <property type="nucleotide sequence ID" value="NC_014551.1"/>
</dbReference>
<dbReference type="InterPro" id="IPR001633">
    <property type="entry name" value="EAL_dom"/>
</dbReference>
<dbReference type="CDD" id="cd01948">
    <property type="entry name" value="EAL"/>
    <property type="match status" value="1"/>
</dbReference>
<feature type="transmembrane region" description="Helical" evidence="1">
    <location>
        <begin position="177"/>
        <end position="202"/>
    </location>
</feature>
<feature type="domain" description="MHYT" evidence="4">
    <location>
        <begin position="7"/>
        <end position="201"/>
    </location>
</feature>
<dbReference type="SUPFAM" id="SSF55785">
    <property type="entry name" value="PYP-like sensor domain (PAS domain)"/>
    <property type="match status" value="1"/>
</dbReference>
<accession>A0A9P1NHF9</accession>
<feature type="transmembrane region" description="Helical" evidence="1">
    <location>
        <begin position="105"/>
        <end position="125"/>
    </location>
</feature>
<dbReference type="NCBIfam" id="TIGR00254">
    <property type="entry name" value="GGDEF"/>
    <property type="match status" value="1"/>
</dbReference>
<feature type="domain" description="EAL" evidence="2">
    <location>
        <begin position="545"/>
        <end position="798"/>
    </location>
</feature>
<dbReference type="CDD" id="cd01949">
    <property type="entry name" value="GGDEF"/>
    <property type="match status" value="1"/>
</dbReference>
<evidence type="ECO:0000256" key="1">
    <source>
        <dbReference type="PROSITE-ProRule" id="PRU00244"/>
    </source>
</evidence>
<dbReference type="InterPro" id="IPR005330">
    <property type="entry name" value="MHYT_dom"/>
</dbReference>
<dbReference type="Gene3D" id="3.30.450.20">
    <property type="entry name" value="PAS domain"/>
    <property type="match status" value="1"/>
</dbReference>
<dbReference type="Proteomes" id="UP000006562">
    <property type="component" value="Chromosome"/>
</dbReference>
<dbReference type="SMART" id="SM00267">
    <property type="entry name" value="GGDEF"/>
    <property type="match status" value="1"/>
</dbReference>
<reference evidence="5 6" key="1">
    <citation type="journal article" date="2011" name="Int. J. Syst. Evol. Microbiol.">
        <title>Relationship of Bacillus amyloliquefaciens clades associated with strains DSM 7T and FZB42T: a proposal for Bacillus amyloliquefaciens subsp. amyloliquefaciens subsp. nov. and Bacillus amyloliquefaciens subsp. plantarum subsp. nov. based on complete genome sequence comparisons.</title>
        <authorList>
            <person name="Borriss R."/>
            <person name="Chen X.H."/>
            <person name="Rueckert C."/>
            <person name="Blom J."/>
            <person name="Becker A."/>
            <person name="Baumgarth B."/>
            <person name="Fan B."/>
            <person name="Pukall R."/>
            <person name="Schumann P."/>
            <person name="Sproer C."/>
            <person name="Junge H."/>
            <person name="Vater J."/>
            <person name="Puhler A."/>
            <person name="Klenk H.P."/>
        </authorList>
    </citation>
    <scope>NUCLEOTIDE SEQUENCE [LARGE SCALE GENOMIC DNA]</scope>
    <source>
        <strain evidence="6">DSM 7</strain>
    </source>
</reference>